<dbReference type="EMBL" id="BAABFA010000005">
    <property type="protein sequence ID" value="GAA4461173.1"/>
    <property type="molecule type" value="Genomic_DNA"/>
</dbReference>
<dbReference type="PANTHER" id="PTHR30348:SF14">
    <property type="entry name" value="BLR8050 PROTEIN"/>
    <property type="match status" value="1"/>
</dbReference>
<protein>
    <submittedName>
        <fullName evidence="1">DUF72 domain-containing protein</fullName>
    </submittedName>
</protein>
<proteinExistence type="predicted"/>
<dbReference type="Pfam" id="PF01904">
    <property type="entry name" value="DUF72"/>
    <property type="match status" value="1"/>
</dbReference>
<reference evidence="2" key="1">
    <citation type="journal article" date="2019" name="Int. J. Syst. Evol. Microbiol.">
        <title>The Global Catalogue of Microorganisms (GCM) 10K type strain sequencing project: providing services to taxonomists for standard genome sequencing and annotation.</title>
        <authorList>
            <consortium name="The Broad Institute Genomics Platform"/>
            <consortium name="The Broad Institute Genome Sequencing Center for Infectious Disease"/>
            <person name="Wu L."/>
            <person name="Ma J."/>
        </authorList>
    </citation>
    <scope>NUCLEOTIDE SEQUENCE [LARGE SCALE GENOMIC DNA]</scope>
    <source>
        <strain evidence="2">JCM 32105</strain>
    </source>
</reference>
<dbReference type="InterPro" id="IPR002763">
    <property type="entry name" value="DUF72"/>
</dbReference>
<dbReference type="Gene3D" id="3.20.20.410">
    <property type="entry name" value="Protein of unknown function UPF0759"/>
    <property type="match status" value="1"/>
</dbReference>
<comment type="caution">
    <text evidence="1">The sequence shown here is derived from an EMBL/GenBank/DDBJ whole genome shotgun (WGS) entry which is preliminary data.</text>
</comment>
<organism evidence="1 2">
    <name type="scientific">Nemorincola caseinilytica</name>
    <dbReference type="NCBI Taxonomy" id="2054315"/>
    <lineage>
        <taxon>Bacteria</taxon>
        <taxon>Pseudomonadati</taxon>
        <taxon>Bacteroidota</taxon>
        <taxon>Chitinophagia</taxon>
        <taxon>Chitinophagales</taxon>
        <taxon>Chitinophagaceae</taxon>
        <taxon>Nemorincola</taxon>
    </lineage>
</organism>
<dbReference type="InterPro" id="IPR036520">
    <property type="entry name" value="UPF0759_sf"/>
</dbReference>
<accession>A0ABP8N7I3</accession>
<keyword evidence="2" id="KW-1185">Reference proteome</keyword>
<evidence type="ECO:0000313" key="1">
    <source>
        <dbReference type="EMBL" id="GAA4461173.1"/>
    </source>
</evidence>
<evidence type="ECO:0000313" key="2">
    <source>
        <dbReference type="Proteomes" id="UP001500067"/>
    </source>
</evidence>
<dbReference type="SUPFAM" id="SSF117396">
    <property type="entry name" value="TM1631-like"/>
    <property type="match status" value="1"/>
</dbReference>
<dbReference type="Proteomes" id="UP001500067">
    <property type="component" value="Unassembled WGS sequence"/>
</dbReference>
<gene>
    <name evidence="1" type="ORF">GCM10023093_05370</name>
</gene>
<dbReference type="PANTHER" id="PTHR30348">
    <property type="entry name" value="UNCHARACTERIZED PROTEIN YECE"/>
    <property type="match status" value="1"/>
</dbReference>
<name>A0ABP8N7I3_9BACT</name>
<sequence>MPVAGKAQFPIAYRSKSRLHYYATLFNSVEINSTFYKIPMPKTVARWSDDVPEHFRFTFKLWRGMTHVRELVCEPADVGRYMEAINMVGTKKGCLLVQFPASIKASYMRHVQRLLQDILQSGKADGWALAVEFRDRSWYRDEVYEMLEQYRATIVIHDMPRSATPEIDMQTDTVYLRFHGERGDYKGDYENDILRGYADKVKDHIAEGKNVYAYFNNTLGAAVHNAMMLQALGSATIK</sequence>